<dbReference type="InterPro" id="IPR006223">
    <property type="entry name" value="GcvT"/>
</dbReference>
<dbReference type="InterPro" id="IPR006222">
    <property type="entry name" value="GCVT_N"/>
</dbReference>
<comment type="caution">
    <text evidence="10">The sequence shown here is derived from an EMBL/GenBank/DDBJ whole genome shotgun (WGS) entry which is preliminary data.</text>
</comment>
<dbReference type="InterPro" id="IPR028896">
    <property type="entry name" value="GcvT/YgfZ/DmdA"/>
</dbReference>
<dbReference type="PANTHER" id="PTHR43757:SF2">
    <property type="entry name" value="AMINOMETHYLTRANSFERASE, MITOCHONDRIAL"/>
    <property type="match status" value="1"/>
</dbReference>
<accession>A0A921MDD7</accession>
<feature type="domain" description="GCVT N-terminal" evidence="8">
    <location>
        <begin position="7"/>
        <end position="276"/>
    </location>
</feature>
<dbReference type="NCBIfam" id="NF001567">
    <property type="entry name" value="PRK00389.1"/>
    <property type="match status" value="1"/>
</dbReference>
<dbReference type="SUPFAM" id="SSF103025">
    <property type="entry name" value="Folate-binding domain"/>
    <property type="match status" value="1"/>
</dbReference>
<comment type="catalytic activity">
    <reaction evidence="6">
        <text>N(6)-[(R)-S(8)-aminomethyldihydrolipoyl]-L-lysyl-[protein] + (6S)-5,6,7,8-tetrahydrofolate = N(6)-[(R)-dihydrolipoyl]-L-lysyl-[protein] + (6R)-5,10-methylene-5,6,7,8-tetrahydrofolate + NH4(+)</text>
        <dbReference type="Rhea" id="RHEA:16945"/>
        <dbReference type="Rhea" id="RHEA-COMP:10475"/>
        <dbReference type="Rhea" id="RHEA-COMP:10492"/>
        <dbReference type="ChEBI" id="CHEBI:15636"/>
        <dbReference type="ChEBI" id="CHEBI:28938"/>
        <dbReference type="ChEBI" id="CHEBI:57453"/>
        <dbReference type="ChEBI" id="CHEBI:83100"/>
        <dbReference type="ChEBI" id="CHEBI:83143"/>
        <dbReference type="EC" id="2.1.2.10"/>
    </reaction>
</comment>
<evidence type="ECO:0000256" key="2">
    <source>
        <dbReference type="ARBA" id="ARBA00012616"/>
    </source>
</evidence>
<dbReference type="Gene3D" id="3.30.1360.120">
    <property type="entry name" value="Probable tRNA modification gtpase trme, domain 1"/>
    <property type="match status" value="1"/>
</dbReference>
<dbReference type="InterPro" id="IPR013977">
    <property type="entry name" value="GcvT_C"/>
</dbReference>
<feature type="domain" description="Aminomethyltransferase C-terminal" evidence="9">
    <location>
        <begin position="302"/>
        <end position="380"/>
    </location>
</feature>
<dbReference type="PIRSF" id="PIRSF006487">
    <property type="entry name" value="GcvT"/>
    <property type="match status" value="1"/>
</dbReference>
<evidence type="ECO:0000313" key="11">
    <source>
        <dbReference type="Proteomes" id="UP000784435"/>
    </source>
</evidence>
<dbReference type="NCBIfam" id="TIGR00528">
    <property type="entry name" value="gcvT"/>
    <property type="match status" value="1"/>
</dbReference>
<dbReference type="Pfam" id="PF08669">
    <property type="entry name" value="GCV_T_C"/>
    <property type="match status" value="1"/>
</dbReference>
<dbReference type="AlphaFoldDB" id="A0A921MDD7"/>
<evidence type="ECO:0000256" key="7">
    <source>
        <dbReference type="PIRSR" id="PIRSR006487-1"/>
    </source>
</evidence>
<dbReference type="GO" id="GO:0006546">
    <property type="term" value="P:glycine catabolic process"/>
    <property type="evidence" value="ECO:0007669"/>
    <property type="project" value="InterPro"/>
</dbReference>
<evidence type="ECO:0000256" key="3">
    <source>
        <dbReference type="ARBA" id="ARBA00022576"/>
    </source>
</evidence>
<comment type="similarity">
    <text evidence="1">Belongs to the GcvT family.</text>
</comment>
<dbReference type="Pfam" id="PF01571">
    <property type="entry name" value="GCV_T"/>
    <property type="match status" value="1"/>
</dbReference>
<evidence type="ECO:0000256" key="5">
    <source>
        <dbReference type="ARBA" id="ARBA00031395"/>
    </source>
</evidence>
<dbReference type="EMBL" id="DYUK01000135">
    <property type="protein sequence ID" value="HJG79998.1"/>
    <property type="molecule type" value="Genomic_DNA"/>
</dbReference>
<dbReference type="SUPFAM" id="SSF101790">
    <property type="entry name" value="Aminomethyltransferase beta-barrel domain"/>
    <property type="match status" value="1"/>
</dbReference>
<protein>
    <recommendedName>
        <fullName evidence="2">aminomethyltransferase</fullName>
        <ecNumber evidence="2">2.1.2.10</ecNumber>
    </recommendedName>
    <alternativeName>
        <fullName evidence="5">Glycine cleavage system T protein</fullName>
    </alternativeName>
</protein>
<reference evidence="10" key="1">
    <citation type="journal article" date="2021" name="PeerJ">
        <title>Extensive microbial diversity within the chicken gut microbiome revealed by metagenomics and culture.</title>
        <authorList>
            <person name="Gilroy R."/>
            <person name="Ravi A."/>
            <person name="Getino M."/>
            <person name="Pursley I."/>
            <person name="Horton D.L."/>
            <person name="Alikhan N.F."/>
            <person name="Baker D."/>
            <person name="Gharbi K."/>
            <person name="Hall N."/>
            <person name="Watson M."/>
            <person name="Adriaenssens E.M."/>
            <person name="Foster-Nyarko E."/>
            <person name="Jarju S."/>
            <person name="Secka A."/>
            <person name="Antonio M."/>
            <person name="Oren A."/>
            <person name="Chaudhuri R.R."/>
            <person name="La Ragione R."/>
            <person name="Hildebrand F."/>
            <person name="Pallen M.J."/>
        </authorList>
    </citation>
    <scope>NUCLEOTIDE SEQUENCE</scope>
    <source>
        <strain evidence="10">ChiGjej5B5-7349</strain>
    </source>
</reference>
<dbReference type="InterPro" id="IPR027266">
    <property type="entry name" value="TrmE/GcvT-like"/>
</dbReference>
<dbReference type="InterPro" id="IPR029043">
    <property type="entry name" value="GcvT/YgfZ_C"/>
</dbReference>
<evidence type="ECO:0000259" key="9">
    <source>
        <dbReference type="Pfam" id="PF08669"/>
    </source>
</evidence>
<evidence type="ECO:0000256" key="1">
    <source>
        <dbReference type="ARBA" id="ARBA00008609"/>
    </source>
</evidence>
<dbReference type="PANTHER" id="PTHR43757">
    <property type="entry name" value="AMINOMETHYLTRANSFERASE"/>
    <property type="match status" value="1"/>
</dbReference>
<dbReference type="FunFam" id="2.40.30.110:FF:000003">
    <property type="entry name" value="Aminomethyltransferase"/>
    <property type="match status" value="1"/>
</dbReference>
<dbReference type="GO" id="GO:0005960">
    <property type="term" value="C:glycine cleavage complex"/>
    <property type="evidence" value="ECO:0007669"/>
    <property type="project" value="InterPro"/>
</dbReference>
<feature type="binding site" evidence="7">
    <location>
        <position position="212"/>
    </location>
    <ligand>
        <name>substrate</name>
    </ligand>
</feature>
<gene>
    <name evidence="10" type="primary">gcvT</name>
    <name evidence="10" type="ORF">K8V08_06270</name>
</gene>
<reference evidence="10" key="2">
    <citation type="submission" date="2021-09" db="EMBL/GenBank/DDBJ databases">
        <authorList>
            <person name="Gilroy R."/>
        </authorList>
    </citation>
    <scope>NUCLEOTIDE SEQUENCE</scope>
    <source>
        <strain evidence="10">ChiGjej5B5-7349</strain>
    </source>
</reference>
<dbReference type="Proteomes" id="UP000784435">
    <property type="component" value="Unassembled WGS sequence"/>
</dbReference>
<evidence type="ECO:0000313" key="10">
    <source>
        <dbReference type="EMBL" id="HJG79998.1"/>
    </source>
</evidence>
<keyword evidence="4 10" id="KW-0808">Transferase</keyword>
<dbReference type="GO" id="GO:0004047">
    <property type="term" value="F:aminomethyltransferase activity"/>
    <property type="evidence" value="ECO:0007669"/>
    <property type="project" value="UniProtKB-EC"/>
</dbReference>
<dbReference type="EC" id="2.1.2.10" evidence="2"/>
<name>A0A921MDD7_9MICO</name>
<organism evidence="10 11">
    <name type="scientific">Brevibacterium senegalense</name>
    <dbReference type="NCBI Taxonomy" id="1033736"/>
    <lineage>
        <taxon>Bacteria</taxon>
        <taxon>Bacillati</taxon>
        <taxon>Actinomycetota</taxon>
        <taxon>Actinomycetes</taxon>
        <taxon>Micrococcales</taxon>
        <taxon>Brevibacteriaceae</taxon>
        <taxon>Brevibacterium</taxon>
    </lineage>
</organism>
<evidence type="ECO:0000256" key="6">
    <source>
        <dbReference type="ARBA" id="ARBA00047665"/>
    </source>
</evidence>
<proteinExistence type="inferred from homology"/>
<sequence length="382" mass="40559">MTTTTALHDLHAQLGASFTDFGGWDMPLKYGSELAEHRAVRESAGIFDLSHMGEVRVTGADAAAFLDFALLAKYSIVKVGRAKYGLILDASGGVRDDLITYRLADDEFLVVPNAGNAPAVAEALVARAEEFTSQRVPGADVTVTDESADTSLVAVQGPRSEAVVRTVAREADQQGIEELGYYGWMTAGLATASGEVEVLLARTGYTGEDGFEIYLGNADAQPVWEALVAGAQGAGIELTPCGLASRDSLRLEAGMPLYGNEITLETTPADIGMGKMAANALKREHLFAREAIEKQVESEPARRLVGLVSDGRRAARAGSSVLVDGQEVGTVTSGQPSPTLGHPVALAFLDREHAEPGTELEVDIRGKSHPFRVTETPFYKRA</sequence>
<evidence type="ECO:0000256" key="4">
    <source>
        <dbReference type="ARBA" id="ARBA00022679"/>
    </source>
</evidence>
<evidence type="ECO:0000259" key="8">
    <source>
        <dbReference type="Pfam" id="PF01571"/>
    </source>
</evidence>
<dbReference type="GO" id="GO:0008483">
    <property type="term" value="F:transaminase activity"/>
    <property type="evidence" value="ECO:0007669"/>
    <property type="project" value="UniProtKB-KW"/>
</dbReference>
<dbReference type="GO" id="GO:0005829">
    <property type="term" value="C:cytosol"/>
    <property type="evidence" value="ECO:0007669"/>
    <property type="project" value="TreeGrafter"/>
</dbReference>
<keyword evidence="3" id="KW-0032">Aminotransferase</keyword>